<reference evidence="4" key="3">
    <citation type="submission" date="2019-02" db="EMBL/GenBank/DDBJ databases">
        <title>FDA dAtabase for Regulatory Grade micrObial Sequences (FDA-ARGOS): Supporting development and validation of Infectious Disease Dx tests.</title>
        <authorList>
            <person name="Duncan R."/>
            <person name="Fisher C."/>
            <person name="Tallon L."/>
            <person name="Sadzewicz L."/>
            <person name="Sengamalay N."/>
            <person name="Ott S."/>
            <person name="Godinez A."/>
            <person name="Nagaraj S."/>
            <person name="Vavikolanu K."/>
            <person name="Nadendla S."/>
            <person name="Aluvathingal J."/>
            <person name="Sichtig H."/>
        </authorList>
    </citation>
    <scope>NUCLEOTIDE SEQUENCE [LARGE SCALE GENOMIC DNA]</scope>
    <source>
        <strain evidence="4">FDAARGOS_361</strain>
    </source>
</reference>
<dbReference type="EMBL" id="RHLC01000017">
    <property type="protein sequence ID" value="TPP41108.1"/>
    <property type="molecule type" value="Genomic_DNA"/>
</dbReference>
<dbReference type="Proteomes" id="UP000318447">
    <property type="component" value="Unassembled WGS sequence"/>
</dbReference>
<dbReference type="VEuPathDB" id="TriTrypDB:LdBPK_260600.1"/>
<proteinExistence type="predicted"/>
<reference evidence="1 3" key="1">
    <citation type="journal article" date="2018" name="Sci. Rep.">
        <title>A complete Leishmania donovani reference genome identifies novel genetic variations associated with virulence.</title>
        <authorList>
            <person name="Lypaczewski P."/>
            <person name="Hoshizaki J."/>
            <person name="Zhang W.-W."/>
            <person name="McCall L.-I."/>
            <person name="Torcivia-Rodriguez J."/>
            <person name="Simonyan V."/>
            <person name="Kaur A."/>
            <person name="Dewar K."/>
            <person name="Matlashewski G."/>
        </authorList>
    </citation>
    <scope>NUCLEOTIDE SEQUENCE [LARGE SCALE GENOMIC DNA]</scope>
    <source>
        <strain evidence="1 3">LdCL</strain>
    </source>
</reference>
<sequence>MYREEADGSAVVWGIPVAPFVPVQHMQIDVSTLNRLGNYCFRFAREHGWLQTPDEMALATPCAQGNKARPPVEQGSHAYTGSDNTFFFAGVEEILDNPYPDFELPPRLSKLSAEAHFYLVHVGNSSYSVYGQLYTYLDEQGEAARGFVGSFKVTAVWVSKQQRTPTALPADKRSQLRSVIEKSAPKMPSSDVARVQRLSVSDLLLQSGWFANASAIASMEIAAYSPLSAPPPDAFLVSLPHVCTAAPLWLLHRRHFMLRETDIDFNLHVNQLVTKLLVIDAFRGATADARCAYSRLLRPGVPPNRADILLRKFRIDYVREIPVSCVATEVFLFPVDPARAKAQFSCVGTSAGGGDAAATTTAVIPGSDAADTPAVDMMGIGFFTVGVPSLDDASSKDRFIATVGVMTAATCFLH</sequence>
<keyword evidence="3" id="KW-1185">Reference proteome</keyword>
<dbReference type="VEuPathDB" id="TriTrypDB:LdCL_260011700"/>
<organism evidence="1 3">
    <name type="scientific">Leishmania donovani</name>
    <dbReference type="NCBI Taxonomy" id="5661"/>
    <lineage>
        <taxon>Eukaryota</taxon>
        <taxon>Discoba</taxon>
        <taxon>Euglenozoa</taxon>
        <taxon>Kinetoplastea</taxon>
        <taxon>Metakinetoplastina</taxon>
        <taxon>Trypanosomatida</taxon>
        <taxon>Trypanosomatidae</taxon>
        <taxon>Leishmaniinae</taxon>
        <taxon>Leishmania</taxon>
    </lineage>
</organism>
<reference evidence="2" key="2">
    <citation type="submission" date="2019-02" db="EMBL/GenBank/DDBJ databases">
        <title>FDA dAtabase for Regulatory Grade micrObial Sequences (FDA-ARGOS): Supporting development and validation of Infectious Disease Dx tests.</title>
        <authorList>
            <person name="Duncan R."/>
            <person name="Fisher C."/>
            <person name="Tallon L.J."/>
            <person name="Sadzewicz L."/>
            <person name="Sengamalay N."/>
            <person name="Ott S."/>
            <person name="Godinez A."/>
            <person name="Nagaraj S."/>
            <person name="Nadendla S."/>
            <person name="Sichtig H."/>
        </authorList>
    </citation>
    <scope>NUCLEOTIDE SEQUENCE</scope>
    <source>
        <strain evidence="2">FDAARGOS_361</strain>
    </source>
</reference>
<dbReference type="OrthoDB" id="271130at2759"/>
<evidence type="ECO:0000313" key="3">
    <source>
        <dbReference type="Proteomes" id="UP000274082"/>
    </source>
</evidence>
<evidence type="ECO:0000313" key="1">
    <source>
        <dbReference type="EMBL" id="AYU79662.1"/>
    </source>
</evidence>
<accession>A0A3Q8INZ4</accession>
<dbReference type="AlphaFoldDB" id="A0A3Q8INZ4"/>
<protein>
    <submittedName>
        <fullName evidence="1">Uncharacterized protein</fullName>
    </submittedName>
</protein>
<evidence type="ECO:0000313" key="2">
    <source>
        <dbReference type="EMBL" id="TPP41108.1"/>
    </source>
</evidence>
<dbReference type="Proteomes" id="UP000274082">
    <property type="component" value="Chromosome 26"/>
</dbReference>
<gene>
    <name evidence="2" type="ORF">CGC21_31695</name>
    <name evidence="1" type="ORF">LdCL_260011700</name>
</gene>
<name>A0A3Q8INZ4_LEIDO</name>
<dbReference type="VEuPathDB" id="TriTrypDB:LDHU3_26.0800"/>
<evidence type="ECO:0000313" key="4">
    <source>
        <dbReference type="Proteomes" id="UP000318447"/>
    </source>
</evidence>
<dbReference type="EMBL" id="CP029525">
    <property type="protein sequence ID" value="AYU79662.1"/>
    <property type="molecule type" value="Genomic_DNA"/>
</dbReference>